<dbReference type="SUPFAM" id="SSF51126">
    <property type="entry name" value="Pectin lyase-like"/>
    <property type="match status" value="1"/>
</dbReference>
<keyword evidence="2" id="KW-1185">Reference proteome</keyword>
<name>A0ABS0WR42_9FLAO</name>
<evidence type="ECO:0000313" key="1">
    <source>
        <dbReference type="EMBL" id="MBJ2174431.1"/>
    </source>
</evidence>
<dbReference type="InterPro" id="IPR011050">
    <property type="entry name" value="Pectin_lyase_fold/virulence"/>
</dbReference>
<dbReference type="InterPro" id="IPR012334">
    <property type="entry name" value="Pectin_lyas_fold"/>
</dbReference>
<dbReference type="RefSeq" id="WP_198841178.1">
    <property type="nucleotide sequence ID" value="NZ_JAEHFJ010000004.1"/>
</dbReference>
<dbReference type="Gene3D" id="2.160.20.10">
    <property type="entry name" value="Single-stranded right-handed beta-helix, Pectin lyase-like"/>
    <property type="match status" value="1"/>
</dbReference>
<dbReference type="EMBL" id="JAEHFJ010000004">
    <property type="protein sequence ID" value="MBJ2174431.1"/>
    <property type="molecule type" value="Genomic_DNA"/>
</dbReference>
<sequence length="488" mass="55841">MNYLKIVSVIVVLLFYSCKTDPTGTKKDASLEKKDTVKVDYTIKNKIETPKKEVIKEPVIGFGNIFSTKVTTVRASPTEESAIIGKISTNDTLQITEYTKKFGAISENNDKYYGQWIKINFEGINSSSGYILDYDVSYIVDKVKSLKQRDTVIVTNEISFLEQLKSDRVFLIETDTLNFDRFSNTDYYLKNIIGKEDYYYIELGELVLRNLNNVEFKGVKKVFFTTNNYKCNFLEMRGCENFLFNNFNFYYPSSQYDYENYINSENSNAVTFGSGYGYKGVTLRSSKNGKFLNTDFNGIGIIGVDIFDTNDINFFNCSFSNIHEYPIQISSSKGITLKNIVINDNISQALIQLKENNPESNHFTSDQEIVTIENSFIINNTSELLGFGISKKEGAYSEVLLKRCTIENNTFPNAFLEAKNYQAPVNVTISDSDIRINHVTTNFEEIQAYKFVINPNETINLKIINSNFNENDWAISNEEVDQYFSTVE</sequence>
<reference evidence="1 2" key="1">
    <citation type="submission" date="2020-12" db="EMBL/GenBank/DDBJ databases">
        <title>Aureibaculum luteum sp. nov. and Aureibaculum flavum sp. nov., novel members of the family Flavobacteriaceae isolated from Antarctic intertidal sediments.</title>
        <authorList>
            <person name="He X."/>
            <person name="Zhang X."/>
        </authorList>
    </citation>
    <scope>NUCLEOTIDE SEQUENCE [LARGE SCALE GENOMIC DNA]</scope>
    <source>
        <strain evidence="1 2">A20</strain>
    </source>
</reference>
<dbReference type="PROSITE" id="PS51257">
    <property type="entry name" value="PROKAR_LIPOPROTEIN"/>
    <property type="match status" value="1"/>
</dbReference>
<gene>
    <name evidence="1" type="ORF">JBL43_09295</name>
</gene>
<protein>
    <submittedName>
        <fullName evidence="1">Right-handed parallel beta-helix repeat-containing protein</fullName>
    </submittedName>
</protein>
<dbReference type="Proteomes" id="UP000623301">
    <property type="component" value="Unassembled WGS sequence"/>
</dbReference>
<comment type="caution">
    <text evidence="1">The sequence shown here is derived from an EMBL/GenBank/DDBJ whole genome shotgun (WGS) entry which is preliminary data.</text>
</comment>
<accession>A0ABS0WR42</accession>
<organism evidence="1 2">
    <name type="scientific">Aureibaculum flavum</name>
    <dbReference type="NCBI Taxonomy" id="2795986"/>
    <lineage>
        <taxon>Bacteria</taxon>
        <taxon>Pseudomonadati</taxon>
        <taxon>Bacteroidota</taxon>
        <taxon>Flavobacteriia</taxon>
        <taxon>Flavobacteriales</taxon>
        <taxon>Flavobacteriaceae</taxon>
        <taxon>Aureibaculum</taxon>
    </lineage>
</organism>
<dbReference type="Gene3D" id="2.30.30.40">
    <property type="entry name" value="SH3 Domains"/>
    <property type="match status" value="1"/>
</dbReference>
<evidence type="ECO:0000313" key="2">
    <source>
        <dbReference type="Proteomes" id="UP000623301"/>
    </source>
</evidence>
<proteinExistence type="predicted"/>